<keyword evidence="1" id="KW-0732">Signal</keyword>
<evidence type="ECO:0008006" key="4">
    <source>
        <dbReference type="Google" id="ProtNLM"/>
    </source>
</evidence>
<accession>A0AA39KDN0</accession>
<keyword evidence="3" id="KW-1185">Reference proteome</keyword>
<dbReference type="RefSeq" id="XP_060330317.1">
    <property type="nucleotide sequence ID" value="XM_060477500.1"/>
</dbReference>
<comment type="caution">
    <text evidence="2">The sequence shown here is derived from an EMBL/GenBank/DDBJ whole genome shotgun (WGS) entry which is preliminary data.</text>
</comment>
<dbReference type="EMBL" id="JAUEPS010000019">
    <property type="protein sequence ID" value="KAK0458025.1"/>
    <property type="molecule type" value="Genomic_DNA"/>
</dbReference>
<organism evidence="2 3">
    <name type="scientific">Armillaria tabescens</name>
    <name type="common">Ringless honey mushroom</name>
    <name type="synonym">Agaricus tabescens</name>
    <dbReference type="NCBI Taxonomy" id="1929756"/>
    <lineage>
        <taxon>Eukaryota</taxon>
        <taxon>Fungi</taxon>
        <taxon>Dikarya</taxon>
        <taxon>Basidiomycota</taxon>
        <taxon>Agaricomycotina</taxon>
        <taxon>Agaricomycetes</taxon>
        <taxon>Agaricomycetidae</taxon>
        <taxon>Agaricales</taxon>
        <taxon>Marasmiineae</taxon>
        <taxon>Physalacriaceae</taxon>
        <taxon>Desarmillaria</taxon>
    </lineage>
</organism>
<protein>
    <recommendedName>
        <fullName evidence="4">Hydrophobin</fullName>
    </recommendedName>
</protein>
<evidence type="ECO:0000313" key="2">
    <source>
        <dbReference type="EMBL" id="KAK0458025.1"/>
    </source>
</evidence>
<dbReference type="GeneID" id="85361048"/>
<reference evidence="2" key="1">
    <citation type="submission" date="2023-06" db="EMBL/GenBank/DDBJ databases">
        <authorList>
            <consortium name="Lawrence Berkeley National Laboratory"/>
            <person name="Ahrendt S."/>
            <person name="Sahu N."/>
            <person name="Indic B."/>
            <person name="Wong-Bajracharya J."/>
            <person name="Merenyi Z."/>
            <person name="Ke H.-M."/>
            <person name="Monk M."/>
            <person name="Kocsube S."/>
            <person name="Drula E."/>
            <person name="Lipzen A."/>
            <person name="Balint B."/>
            <person name="Henrissat B."/>
            <person name="Andreopoulos B."/>
            <person name="Martin F.M."/>
            <person name="Harder C.B."/>
            <person name="Rigling D."/>
            <person name="Ford K.L."/>
            <person name="Foster G.D."/>
            <person name="Pangilinan J."/>
            <person name="Papanicolaou A."/>
            <person name="Barry K."/>
            <person name="LaButti K."/>
            <person name="Viragh M."/>
            <person name="Koriabine M."/>
            <person name="Yan M."/>
            <person name="Riley R."/>
            <person name="Champramary S."/>
            <person name="Plett K.L."/>
            <person name="Tsai I.J."/>
            <person name="Slot J."/>
            <person name="Sipos G."/>
            <person name="Plett J."/>
            <person name="Nagy L.G."/>
            <person name="Grigoriev I.V."/>
        </authorList>
    </citation>
    <scope>NUCLEOTIDE SEQUENCE</scope>
    <source>
        <strain evidence="2">CCBAS 213</strain>
    </source>
</reference>
<evidence type="ECO:0000256" key="1">
    <source>
        <dbReference type="SAM" id="SignalP"/>
    </source>
</evidence>
<name>A0AA39KDN0_ARMTA</name>
<gene>
    <name evidence="2" type="ORF">EV420DRAFT_1643372</name>
</gene>
<evidence type="ECO:0000313" key="3">
    <source>
        <dbReference type="Proteomes" id="UP001175211"/>
    </source>
</evidence>
<sequence length="60" mass="6228">MFFIKASLYTVLVAFFTIAVAQDTEAVKAGGLGSQCGTIAGTTPCHYGLTCCYLSTDNGV</sequence>
<proteinExistence type="predicted"/>
<dbReference type="AlphaFoldDB" id="A0AA39KDN0"/>
<feature type="signal peptide" evidence="1">
    <location>
        <begin position="1"/>
        <end position="21"/>
    </location>
</feature>
<feature type="chain" id="PRO_5041247248" description="Hydrophobin" evidence="1">
    <location>
        <begin position="22"/>
        <end position="60"/>
    </location>
</feature>
<dbReference type="Proteomes" id="UP001175211">
    <property type="component" value="Unassembled WGS sequence"/>
</dbReference>